<protein>
    <submittedName>
        <fullName evidence="1">PTS system, sucrose-specific IIB component</fullName>
        <ecNumber evidence="1">2.7.1.-</ecNumber>
    </submittedName>
</protein>
<accession>A0A0B8NXU0</accession>
<reference evidence="1 2" key="2">
    <citation type="submission" date="2015-01" db="EMBL/GenBank/DDBJ databases">
        <authorList>
            <consortium name="NBRP consortium"/>
            <person name="Sawabe T."/>
            <person name="Meirelles P."/>
            <person name="Feng G."/>
            <person name="Sayaka M."/>
            <person name="Hattori M."/>
            <person name="Ohkuma M."/>
        </authorList>
    </citation>
    <scope>NUCLEOTIDE SEQUENCE [LARGE SCALE GENOMIC DNA]</scope>
    <source>
        <strain evidence="2">JCM 19231</strain>
    </source>
</reference>
<keyword evidence="2" id="KW-1185">Reference proteome</keyword>
<proteinExistence type="predicted"/>
<evidence type="ECO:0000313" key="1">
    <source>
        <dbReference type="EMBL" id="GAM57137.1"/>
    </source>
</evidence>
<sequence>MLMVHPDLLNGWGFGGASVSGTIPTWNIFGFEIQKVGYQALFYLYWYRRLYWLRLKTAYVRSFHRCSITC</sequence>
<dbReference type="EMBL" id="BBRZ01000045">
    <property type="protein sequence ID" value="GAM57137.1"/>
    <property type="molecule type" value="Genomic_DNA"/>
</dbReference>
<dbReference type="AlphaFoldDB" id="A0A0B8NXU0"/>
<name>A0A0B8NXU0_9VIBR</name>
<keyword evidence="1" id="KW-0808">Transferase</keyword>
<reference evidence="1 2" key="1">
    <citation type="submission" date="2015-01" db="EMBL/GenBank/DDBJ databases">
        <title>Vibrio sp. C1 JCM 19231 whole genome shotgun sequence.</title>
        <authorList>
            <person name="Sawabe T."/>
            <person name="Meirelles P."/>
            <person name="Feng G."/>
            <person name="Sayaka M."/>
            <person name="Hattori M."/>
            <person name="Ohkuma M."/>
        </authorList>
    </citation>
    <scope>NUCLEOTIDE SEQUENCE [LARGE SCALE GENOMIC DNA]</scope>
    <source>
        <strain evidence="2">JCM 19231</strain>
    </source>
</reference>
<dbReference type="EC" id="2.7.1.-" evidence="1"/>
<dbReference type="Proteomes" id="UP000031671">
    <property type="component" value="Unassembled WGS sequence"/>
</dbReference>
<organism evidence="1 2">
    <name type="scientific">Vibrio ishigakensis</name>
    <dbReference type="NCBI Taxonomy" id="1481914"/>
    <lineage>
        <taxon>Bacteria</taxon>
        <taxon>Pseudomonadati</taxon>
        <taxon>Pseudomonadota</taxon>
        <taxon>Gammaproteobacteria</taxon>
        <taxon>Vibrionales</taxon>
        <taxon>Vibrionaceae</taxon>
        <taxon>Vibrio</taxon>
    </lineage>
</organism>
<evidence type="ECO:0000313" key="2">
    <source>
        <dbReference type="Proteomes" id="UP000031671"/>
    </source>
</evidence>
<comment type="caution">
    <text evidence="1">The sequence shown here is derived from an EMBL/GenBank/DDBJ whole genome shotgun (WGS) entry which is preliminary data.</text>
</comment>
<dbReference type="GO" id="GO:0016740">
    <property type="term" value="F:transferase activity"/>
    <property type="evidence" value="ECO:0007669"/>
    <property type="project" value="UniProtKB-KW"/>
</dbReference>
<gene>
    <name evidence="1" type="ORF">JCM19231_3253</name>
</gene>